<dbReference type="OrthoDB" id="9800709at2"/>
<dbReference type="InterPro" id="IPR036388">
    <property type="entry name" value="WH-like_DNA-bd_sf"/>
</dbReference>
<evidence type="ECO:0000256" key="5">
    <source>
        <dbReference type="PIRNR" id="PIRNR005763"/>
    </source>
</evidence>
<dbReference type="AlphaFoldDB" id="A0A2T5MKH4"/>
<evidence type="ECO:0000313" key="8">
    <source>
        <dbReference type="EMBL" id="PTU33072.1"/>
    </source>
</evidence>
<dbReference type="InterPro" id="IPR036390">
    <property type="entry name" value="WH_DNA-bd_sf"/>
</dbReference>
<evidence type="ECO:0000256" key="2">
    <source>
        <dbReference type="ARBA" id="ARBA00022448"/>
    </source>
</evidence>
<organism evidence="8 9">
    <name type="scientific">Stenotrophobium rhamnosiphilum</name>
    <dbReference type="NCBI Taxonomy" id="2029166"/>
    <lineage>
        <taxon>Bacteria</taxon>
        <taxon>Pseudomonadati</taxon>
        <taxon>Pseudomonadota</taxon>
        <taxon>Gammaproteobacteria</taxon>
        <taxon>Nevskiales</taxon>
        <taxon>Nevskiaceae</taxon>
        <taxon>Stenotrophobium</taxon>
    </lineage>
</organism>
<keyword evidence="4" id="KW-0677">Repeat</keyword>
<dbReference type="EMBL" id="QANS01000001">
    <property type="protein sequence ID" value="PTU33072.1"/>
    <property type="molecule type" value="Genomic_DNA"/>
</dbReference>
<evidence type="ECO:0000259" key="7">
    <source>
        <dbReference type="PROSITE" id="PS51866"/>
    </source>
</evidence>
<dbReference type="GO" id="GO:0015689">
    <property type="term" value="P:molybdate ion transport"/>
    <property type="evidence" value="ECO:0007669"/>
    <property type="project" value="UniProtKB-UniRule"/>
</dbReference>
<dbReference type="GO" id="GO:0030151">
    <property type="term" value="F:molybdenum ion binding"/>
    <property type="evidence" value="ECO:0007669"/>
    <property type="project" value="UniProtKB-UniRule"/>
</dbReference>
<dbReference type="InterPro" id="IPR005116">
    <property type="entry name" value="Transp-assoc_OB_typ1"/>
</dbReference>
<evidence type="ECO:0000256" key="4">
    <source>
        <dbReference type="ARBA" id="ARBA00022737"/>
    </source>
</evidence>
<feature type="domain" description="Mop" evidence="7">
    <location>
        <begin position="202"/>
        <end position="268"/>
    </location>
</feature>
<dbReference type="NCBIfam" id="TIGR00638">
    <property type="entry name" value="Mop"/>
    <property type="match status" value="2"/>
</dbReference>
<evidence type="ECO:0000256" key="6">
    <source>
        <dbReference type="PIRSR" id="PIRSR005763-1"/>
    </source>
</evidence>
<keyword evidence="9" id="KW-1185">Reference proteome</keyword>
<evidence type="ECO:0000256" key="3">
    <source>
        <dbReference type="ARBA" id="ARBA00022505"/>
    </source>
</evidence>
<dbReference type="SUPFAM" id="SSF46785">
    <property type="entry name" value="Winged helix' DNA-binding domain"/>
    <property type="match status" value="1"/>
</dbReference>
<feature type="domain" description="Mop" evidence="7">
    <location>
        <begin position="128"/>
        <end position="194"/>
    </location>
</feature>
<dbReference type="PIRSF" id="PIRSF005763">
    <property type="entry name" value="Txn_reg_ModE"/>
    <property type="match status" value="1"/>
</dbReference>
<dbReference type="Pfam" id="PF00126">
    <property type="entry name" value="HTH_1"/>
    <property type="match status" value="1"/>
</dbReference>
<dbReference type="Proteomes" id="UP000244248">
    <property type="component" value="Unassembled WGS sequence"/>
</dbReference>
<dbReference type="InterPro" id="IPR008995">
    <property type="entry name" value="Mo/tungstate-bd_C_term_dom"/>
</dbReference>
<comment type="caution">
    <text evidence="8">The sequence shown here is derived from an EMBL/GenBank/DDBJ whole genome shotgun (WGS) entry which is preliminary data.</text>
</comment>
<dbReference type="Gene3D" id="1.10.10.10">
    <property type="entry name" value="Winged helix-like DNA-binding domain superfamily/Winged helix DNA-binding domain"/>
    <property type="match status" value="1"/>
</dbReference>
<feature type="region of interest" description="Required for dimer formation and molybdate binding" evidence="6">
    <location>
        <begin position="129"/>
        <end position="137"/>
    </location>
</feature>
<keyword evidence="3 5" id="KW-0500">Molybdenum</keyword>
<dbReference type="InterPro" id="IPR051815">
    <property type="entry name" value="Molybdate_resp_trans_reg"/>
</dbReference>
<dbReference type="Gene3D" id="2.40.50.100">
    <property type="match status" value="2"/>
</dbReference>
<accession>A0A2T5MKH4</accession>
<reference evidence="8 9" key="1">
    <citation type="submission" date="2018-04" db="EMBL/GenBank/DDBJ databases">
        <title>Novel species isolated from glacier.</title>
        <authorList>
            <person name="Liu Q."/>
            <person name="Xin Y.-H."/>
        </authorList>
    </citation>
    <scope>NUCLEOTIDE SEQUENCE [LARGE SCALE GENOMIC DNA]</scope>
    <source>
        <strain evidence="8 9">GT1R17</strain>
    </source>
</reference>
<dbReference type="GO" id="GO:0003700">
    <property type="term" value="F:DNA-binding transcription factor activity"/>
    <property type="evidence" value="ECO:0007669"/>
    <property type="project" value="InterPro"/>
</dbReference>
<sequence>MKSASLRIRSALTLEAGGESFAGQRWMALLENIETTQSISAAAKAIGLSYKAAWDAVEAMNNLSEKPLVLRSKGGKGGGGTTLTPRGRQLVETFRAVEIENNRFLEVLNGRIKNFGRDLQILGRMTMLTSARNHFSGKVTRIKKGSVNDEIELKLSGGERVVSVITCESTESLGLKVGSEAIALIKASWVIVGVDDGEQELKLSARNRLNGKITRMTPGAVNTEVVIGLKGDNSVAAIITNTAAKSMKLSEGKAAYAIFKASSVILGVAA</sequence>
<keyword evidence="2 5" id="KW-0813">Transport</keyword>
<dbReference type="SUPFAM" id="SSF50331">
    <property type="entry name" value="MOP-like"/>
    <property type="match status" value="2"/>
</dbReference>
<gene>
    <name evidence="8" type="ORF">CJD38_02915</name>
</gene>
<evidence type="ECO:0000256" key="1">
    <source>
        <dbReference type="ARBA" id="ARBA00008110"/>
    </source>
</evidence>
<name>A0A2T5MKH4_9GAMM</name>
<dbReference type="PROSITE" id="PS51866">
    <property type="entry name" value="MOP"/>
    <property type="match status" value="2"/>
</dbReference>
<evidence type="ECO:0000313" key="9">
    <source>
        <dbReference type="Proteomes" id="UP000244248"/>
    </source>
</evidence>
<dbReference type="InterPro" id="IPR000847">
    <property type="entry name" value="LysR_HTH_N"/>
</dbReference>
<dbReference type="InterPro" id="IPR004606">
    <property type="entry name" value="Mop_domain"/>
</dbReference>
<dbReference type="Pfam" id="PF03459">
    <property type="entry name" value="TOBE"/>
    <property type="match status" value="2"/>
</dbReference>
<dbReference type="PANTHER" id="PTHR30432:SF1">
    <property type="entry name" value="DNA-BINDING TRANSCRIPTIONAL DUAL REGULATOR MODE"/>
    <property type="match status" value="1"/>
</dbReference>
<protein>
    <submittedName>
        <fullName evidence="8">Molybdenum-dependent transcriptional regulator</fullName>
    </submittedName>
</protein>
<comment type="similarity">
    <text evidence="1 5">Belongs to the ModE family.</text>
</comment>
<proteinExistence type="inferred from homology"/>
<dbReference type="PANTHER" id="PTHR30432">
    <property type="entry name" value="TRANSCRIPTIONAL REGULATOR MODE"/>
    <property type="match status" value="1"/>
</dbReference>
<dbReference type="RefSeq" id="WP_107938779.1">
    <property type="nucleotide sequence ID" value="NZ_QANS01000001.1"/>
</dbReference>
<dbReference type="InterPro" id="IPR016462">
    <property type="entry name" value="ModE"/>
</dbReference>